<feature type="transmembrane region" description="Helical" evidence="1">
    <location>
        <begin position="145"/>
        <end position="164"/>
    </location>
</feature>
<proteinExistence type="predicted"/>
<dbReference type="PANTHER" id="PTHR36435:SF1">
    <property type="entry name" value="CAAX AMINO TERMINAL PROTEASE FAMILY PROTEIN"/>
    <property type="match status" value="1"/>
</dbReference>
<dbReference type="PANTHER" id="PTHR36435">
    <property type="entry name" value="SLR1288 PROTEIN"/>
    <property type="match status" value="1"/>
</dbReference>
<reference evidence="3 4" key="2">
    <citation type="submission" date="2018-09" db="EMBL/GenBank/DDBJ databases">
        <title>Genome of Sphaerochaeta halotolerans strain 4-11.</title>
        <authorList>
            <person name="Nazina T.N."/>
            <person name="Sokolova D.S."/>
        </authorList>
    </citation>
    <scope>NUCLEOTIDE SEQUENCE [LARGE SCALE GENOMIC DNA]</scope>
    <source>
        <strain evidence="3 4">4-11</strain>
    </source>
</reference>
<comment type="caution">
    <text evidence="3">The sequence shown here is derived from an EMBL/GenBank/DDBJ whole genome shotgun (WGS) entry which is preliminary data.</text>
</comment>
<evidence type="ECO:0000259" key="2">
    <source>
        <dbReference type="Pfam" id="PF02517"/>
    </source>
</evidence>
<evidence type="ECO:0000256" key="1">
    <source>
        <dbReference type="SAM" id="Phobius"/>
    </source>
</evidence>
<feature type="transmembrane region" description="Helical" evidence="1">
    <location>
        <begin position="83"/>
        <end position="99"/>
    </location>
</feature>
<accession>A0A372MEV0</accession>
<dbReference type="InterPro" id="IPR003675">
    <property type="entry name" value="Rce1/LyrA-like_dom"/>
</dbReference>
<keyword evidence="1" id="KW-0472">Membrane</keyword>
<feature type="transmembrane region" description="Helical" evidence="1">
    <location>
        <begin position="42"/>
        <end position="62"/>
    </location>
</feature>
<reference evidence="4" key="1">
    <citation type="submission" date="2018-08" db="EMBL/GenBank/DDBJ databases">
        <authorList>
            <person name="Grouzdev D.S."/>
            <person name="Krutkina M.S."/>
        </authorList>
    </citation>
    <scope>NUCLEOTIDE SEQUENCE [LARGE SCALE GENOMIC DNA]</scope>
    <source>
        <strain evidence="4">4-11</strain>
    </source>
</reference>
<protein>
    <submittedName>
        <fullName evidence="3">CPBP family intramembrane metalloprotease</fullName>
    </submittedName>
</protein>
<dbReference type="GO" id="GO:0006508">
    <property type="term" value="P:proteolysis"/>
    <property type="evidence" value="ECO:0007669"/>
    <property type="project" value="UniProtKB-KW"/>
</dbReference>
<keyword evidence="3" id="KW-0482">Metalloprotease</keyword>
<dbReference type="InterPro" id="IPR052710">
    <property type="entry name" value="CAAX_protease"/>
</dbReference>
<keyword evidence="1" id="KW-0812">Transmembrane</keyword>
<evidence type="ECO:0000313" key="4">
    <source>
        <dbReference type="Proteomes" id="UP000264002"/>
    </source>
</evidence>
<dbReference type="GO" id="GO:0008237">
    <property type="term" value="F:metallopeptidase activity"/>
    <property type="evidence" value="ECO:0007669"/>
    <property type="project" value="UniProtKB-KW"/>
</dbReference>
<feature type="transmembrane region" description="Helical" evidence="1">
    <location>
        <begin position="217"/>
        <end position="237"/>
    </location>
</feature>
<name>A0A372MEV0_9SPIR</name>
<evidence type="ECO:0000313" key="3">
    <source>
        <dbReference type="EMBL" id="RFU94307.1"/>
    </source>
</evidence>
<dbReference type="GO" id="GO:0080120">
    <property type="term" value="P:CAAX-box protein maturation"/>
    <property type="evidence" value="ECO:0007669"/>
    <property type="project" value="UniProtKB-ARBA"/>
</dbReference>
<keyword evidence="3" id="KW-0378">Hydrolase</keyword>
<dbReference type="Pfam" id="PF02517">
    <property type="entry name" value="Rce1-like"/>
    <property type="match status" value="1"/>
</dbReference>
<feature type="transmembrane region" description="Helical" evidence="1">
    <location>
        <begin position="111"/>
        <end position="133"/>
    </location>
</feature>
<feature type="domain" description="CAAX prenyl protease 2/Lysostaphin resistance protein A-like" evidence="2">
    <location>
        <begin position="109"/>
        <end position="206"/>
    </location>
</feature>
<dbReference type="AlphaFoldDB" id="A0A372MEV0"/>
<dbReference type="Proteomes" id="UP000264002">
    <property type="component" value="Unassembled WGS sequence"/>
</dbReference>
<dbReference type="GO" id="GO:0004175">
    <property type="term" value="F:endopeptidase activity"/>
    <property type="evidence" value="ECO:0007669"/>
    <property type="project" value="UniProtKB-ARBA"/>
</dbReference>
<gene>
    <name evidence="3" type="ORF">DYP60_10050</name>
</gene>
<keyword evidence="1" id="KW-1133">Transmembrane helix</keyword>
<keyword evidence="3" id="KW-0645">Protease</keyword>
<organism evidence="3 4">
    <name type="scientific">Sphaerochaeta halotolerans</name>
    <dbReference type="NCBI Taxonomy" id="2293840"/>
    <lineage>
        <taxon>Bacteria</taxon>
        <taxon>Pseudomonadati</taxon>
        <taxon>Spirochaetota</taxon>
        <taxon>Spirochaetia</taxon>
        <taxon>Spirochaetales</taxon>
        <taxon>Sphaerochaetaceae</taxon>
        <taxon>Sphaerochaeta</taxon>
    </lineage>
</organism>
<dbReference type="EMBL" id="QUWK01000010">
    <property type="protein sequence ID" value="RFU94307.1"/>
    <property type="molecule type" value="Genomic_DNA"/>
</dbReference>
<keyword evidence="4" id="KW-1185">Reference proteome</keyword>
<feature type="transmembrane region" description="Helical" evidence="1">
    <location>
        <begin position="18"/>
        <end position="36"/>
    </location>
</feature>
<sequence>MNIVKKEMYMNPTNDKKILRRSLLWILVYIALVNIGDEIGRQTGLGSLVTALVLLCFSGILLKTYRAQDLLLKLPERKACKGVWFYIPLLVLALIQWFAGLETSLLLSDILVAALLMLAVGVVEEVLFRGLLFQAIEKNSTTKRAVIISGITFGFGHVVNLLRGYGAVELSSQIVVAIAVGIMLSLLVAMTRSIVPGAIFHALFNFSGTVTNQATELQAMLLLAILIISVAYSFVIIRTTPKRMVKVA</sequence>